<evidence type="ECO:0000259" key="10">
    <source>
        <dbReference type="Pfam" id="PF01636"/>
    </source>
</evidence>
<evidence type="ECO:0000256" key="5">
    <source>
        <dbReference type="ARBA" id="ARBA00022777"/>
    </source>
</evidence>
<evidence type="ECO:0000256" key="8">
    <source>
        <dbReference type="HAMAP-Rule" id="MF_00301"/>
    </source>
</evidence>
<evidence type="ECO:0000256" key="9">
    <source>
        <dbReference type="NCBIfam" id="TIGR00938"/>
    </source>
</evidence>
<name>A0A1P8UCZ6_9GAMM</name>
<dbReference type="Gene3D" id="3.90.1200.10">
    <property type="match status" value="1"/>
</dbReference>
<evidence type="ECO:0000256" key="6">
    <source>
        <dbReference type="ARBA" id="ARBA00022840"/>
    </source>
</evidence>
<dbReference type="SUPFAM" id="SSF56112">
    <property type="entry name" value="Protein kinase-like (PK-like)"/>
    <property type="match status" value="1"/>
</dbReference>
<dbReference type="OrthoDB" id="9777460at2"/>
<dbReference type="InterPro" id="IPR005280">
    <property type="entry name" value="Homoserine_kinase_II"/>
</dbReference>
<keyword evidence="1 8" id="KW-0028">Amino-acid biosynthesis</keyword>
<feature type="domain" description="Aminoglycoside phosphotransferase" evidence="10">
    <location>
        <begin position="28"/>
        <end position="253"/>
    </location>
</feature>
<keyword evidence="3 8" id="KW-0791">Threonine biosynthesis</keyword>
<dbReference type="InterPro" id="IPR011009">
    <property type="entry name" value="Kinase-like_dom_sf"/>
</dbReference>
<dbReference type="RefSeq" id="WP_076835073.1">
    <property type="nucleotide sequence ID" value="NZ_CP019434.1"/>
</dbReference>
<evidence type="ECO:0000313" key="11">
    <source>
        <dbReference type="EMBL" id="APZ41731.1"/>
    </source>
</evidence>
<dbReference type="HAMAP" id="MF_00301">
    <property type="entry name" value="Homoser_kinase_2"/>
    <property type="match status" value="1"/>
</dbReference>
<keyword evidence="5 8" id="KW-0418">Kinase</keyword>
<comment type="pathway">
    <text evidence="8">Amino-acid biosynthesis; L-threonine biosynthesis; L-threonine from L-aspartate: step 4/5.</text>
</comment>
<evidence type="ECO:0000256" key="2">
    <source>
        <dbReference type="ARBA" id="ARBA00022679"/>
    </source>
</evidence>
<keyword evidence="6 8" id="KW-0067">ATP-binding</keyword>
<reference evidence="11 12" key="1">
    <citation type="submission" date="2017-01" db="EMBL/GenBank/DDBJ databases">
        <title>Draft sequence of Acidihalobacter ferrooxidans strain DSM 14175 (strain V8).</title>
        <authorList>
            <person name="Khaleque H.N."/>
            <person name="Ramsay J.P."/>
            <person name="Murphy R.J.T."/>
            <person name="Kaksonen A.H."/>
            <person name="Boxall N.J."/>
            <person name="Watkin E.L.J."/>
        </authorList>
    </citation>
    <scope>NUCLEOTIDE SEQUENCE [LARGE SCALE GENOMIC DNA]</scope>
    <source>
        <strain evidence="11 12">V8</strain>
    </source>
</reference>
<dbReference type="PANTHER" id="PTHR21064">
    <property type="entry name" value="AMINOGLYCOSIDE PHOSPHOTRANSFERASE DOMAIN-CONTAINING PROTEIN-RELATED"/>
    <property type="match status" value="1"/>
</dbReference>
<dbReference type="GO" id="GO:0004413">
    <property type="term" value="F:homoserine kinase activity"/>
    <property type="evidence" value="ECO:0007669"/>
    <property type="project" value="UniProtKB-UniRule"/>
</dbReference>
<dbReference type="Pfam" id="PF01636">
    <property type="entry name" value="APH"/>
    <property type="match status" value="1"/>
</dbReference>
<dbReference type="InterPro" id="IPR050249">
    <property type="entry name" value="Pseudomonas-type_ThrB"/>
</dbReference>
<comment type="similarity">
    <text evidence="7 8">Belongs to the pseudomonas-type ThrB family.</text>
</comment>
<sequence length="316" mass="36034">MSVFTPVSETELQVFLADYALGEVTEFVGIGSGIENTNFFVSTTQGRYVLTLFEQHEAESMPYFIDLMAWLNEHSVPCAHPIADQAGVMLKTLNGRPAALVQRLSGESNLEPDAQACATLGTALGQLHEAAADFPGHRDNDRGPRWWREMADRLLPQLDKDDAKLLREELRFQGLYRFSDLPRGVIHADLFRDNVLWVDDALSGIIDFYYACNDTLLYDVAVTANDWCTDTQGILDPERTRALLEAYHAVRPFKPIERGAWPVMLRAAALRFWLSRLRDKHFPRPAEIGHIKDPNFFKTILRAHIEHEHTLHKHWI</sequence>
<dbReference type="STRING" id="1765967.BW247_00280"/>
<organism evidence="11 12">
    <name type="scientific">Acidihalobacter ferrooxydans</name>
    <dbReference type="NCBI Taxonomy" id="1765967"/>
    <lineage>
        <taxon>Bacteria</taxon>
        <taxon>Pseudomonadati</taxon>
        <taxon>Pseudomonadota</taxon>
        <taxon>Gammaproteobacteria</taxon>
        <taxon>Chromatiales</taxon>
        <taxon>Ectothiorhodospiraceae</taxon>
        <taxon>Acidihalobacter</taxon>
    </lineage>
</organism>
<dbReference type="NCBIfam" id="TIGR00938">
    <property type="entry name" value="thrB_alt"/>
    <property type="match status" value="1"/>
</dbReference>
<dbReference type="Proteomes" id="UP000243807">
    <property type="component" value="Chromosome"/>
</dbReference>
<accession>A0A1P8UCZ6</accession>
<comment type="catalytic activity">
    <reaction evidence="8">
        <text>L-homoserine + ATP = O-phospho-L-homoserine + ADP + H(+)</text>
        <dbReference type="Rhea" id="RHEA:13985"/>
        <dbReference type="ChEBI" id="CHEBI:15378"/>
        <dbReference type="ChEBI" id="CHEBI:30616"/>
        <dbReference type="ChEBI" id="CHEBI:57476"/>
        <dbReference type="ChEBI" id="CHEBI:57590"/>
        <dbReference type="ChEBI" id="CHEBI:456216"/>
        <dbReference type="EC" id="2.7.1.39"/>
    </reaction>
</comment>
<gene>
    <name evidence="8" type="primary">thrB</name>
    <name evidence="11" type="ORF">BW247_00280</name>
</gene>
<dbReference type="EMBL" id="CP019434">
    <property type="protein sequence ID" value="APZ41731.1"/>
    <property type="molecule type" value="Genomic_DNA"/>
</dbReference>
<proteinExistence type="inferred from homology"/>
<dbReference type="CDD" id="cd05153">
    <property type="entry name" value="HomoserineK_II"/>
    <property type="match status" value="1"/>
</dbReference>
<protein>
    <recommendedName>
        <fullName evidence="8 9">Homoserine kinase</fullName>
        <shortName evidence="8">HK</shortName>
        <shortName evidence="8">HSK</shortName>
        <ecNumber evidence="8 9">2.7.1.39</ecNumber>
    </recommendedName>
</protein>
<dbReference type="InterPro" id="IPR002575">
    <property type="entry name" value="Aminoglycoside_PTrfase"/>
</dbReference>
<dbReference type="PANTHER" id="PTHR21064:SF6">
    <property type="entry name" value="AMINOGLYCOSIDE PHOSPHOTRANSFERASE DOMAIN-CONTAINING PROTEIN"/>
    <property type="match status" value="1"/>
</dbReference>
<keyword evidence="2 8" id="KW-0808">Transferase</keyword>
<dbReference type="NCBIfam" id="NF003558">
    <property type="entry name" value="PRK05231.1"/>
    <property type="match status" value="1"/>
</dbReference>
<dbReference type="GO" id="GO:0005524">
    <property type="term" value="F:ATP binding"/>
    <property type="evidence" value="ECO:0007669"/>
    <property type="project" value="UniProtKB-KW"/>
</dbReference>
<evidence type="ECO:0000256" key="7">
    <source>
        <dbReference type="ARBA" id="ARBA00038240"/>
    </source>
</evidence>
<keyword evidence="4 8" id="KW-0547">Nucleotide-binding</keyword>
<evidence type="ECO:0000256" key="4">
    <source>
        <dbReference type="ARBA" id="ARBA00022741"/>
    </source>
</evidence>
<dbReference type="AlphaFoldDB" id="A0A1P8UCZ6"/>
<dbReference type="KEGG" id="afy:BW247_00280"/>
<keyword evidence="12" id="KW-1185">Reference proteome</keyword>
<dbReference type="GO" id="GO:0009088">
    <property type="term" value="P:threonine biosynthetic process"/>
    <property type="evidence" value="ECO:0007669"/>
    <property type="project" value="UniProtKB-UniRule"/>
</dbReference>
<dbReference type="Gene3D" id="3.30.200.20">
    <property type="entry name" value="Phosphorylase Kinase, domain 1"/>
    <property type="match status" value="1"/>
</dbReference>
<dbReference type="UniPathway" id="UPA00050">
    <property type="reaction ID" value="UER00064"/>
</dbReference>
<evidence type="ECO:0000313" key="12">
    <source>
        <dbReference type="Proteomes" id="UP000243807"/>
    </source>
</evidence>
<dbReference type="EC" id="2.7.1.39" evidence="8 9"/>
<evidence type="ECO:0000256" key="1">
    <source>
        <dbReference type="ARBA" id="ARBA00022605"/>
    </source>
</evidence>
<evidence type="ECO:0000256" key="3">
    <source>
        <dbReference type="ARBA" id="ARBA00022697"/>
    </source>
</evidence>